<dbReference type="SUPFAM" id="SSF54236">
    <property type="entry name" value="Ubiquitin-like"/>
    <property type="match status" value="1"/>
</dbReference>
<feature type="transmembrane region" description="Helical" evidence="2">
    <location>
        <begin position="340"/>
        <end position="366"/>
    </location>
</feature>
<feature type="transmembrane region" description="Helical" evidence="2">
    <location>
        <begin position="12"/>
        <end position="30"/>
    </location>
</feature>
<dbReference type="InterPro" id="IPR000626">
    <property type="entry name" value="Ubiquitin-like_dom"/>
</dbReference>
<comment type="caution">
    <text evidence="4">The sequence shown here is derived from an EMBL/GenBank/DDBJ whole genome shotgun (WGS) entry which is preliminary data.</text>
</comment>
<feature type="compositionally biased region" description="Low complexity" evidence="1">
    <location>
        <begin position="157"/>
        <end position="168"/>
    </location>
</feature>
<dbReference type="Proteomes" id="UP001152888">
    <property type="component" value="Unassembled WGS sequence"/>
</dbReference>
<keyword evidence="5" id="KW-1185">Reference proteome</keyword>
<keyword evidence="2" id="KW-1133">Transmembrane helix</keyword>
<accession>A0A9P0LR10</accession>
<sequence>MTLIEGIGDEVTHFFIAVFAIVVVTVAWWTTNISEQRHVRTVLLLERRRHRFHRRLTNHTESVTISTGTSSLPPVQEEPSSSTSHAPTEGAQPVEVKPPEEESQLPEAEEGDPEIEEILEGVGEEQSIIDTMDADANELRQRRLAFYNVLGNRNEEPTTSSASQSQEPSAPPEEKVHSGTDNRNTGSSTYSTNNGENHTGGITIKLKYINDDLKLVDGRLDEMLGEFKRRHFQPELSQNKLVRLIFNGQVLQPDTQTLKSCGLFHNCVVHCLVHQKKQQQTQGETSGGSRAEGYSFQNTGGLPHMNNNNQNRDWDLGNFLFAFISFILLAAWYFRYVYAHLYTLTATVGLILITGIFTIMLVGFYFPEDENIPNPTIRIARERLPTQTTTSATAQQQ</sequence>
<proteinExistence type="predicted"/>
<name>A0A9P0LR10_ACAOB</name>
<dbReference type="PANTHER" id="PTHR14557">
    <property type="entry name" value="PROTEIN C7ORF21"/>
    <property type="match status" value="1"/>
</dbReference>
<evidence type="ECO:0000256" key="2">
    <source>
        <dbReference type="SAM" id="Phobius"/>
    </source>
</evidence>
<evidence type="ECO:0000259" key="3">
    <source>
        <dbReference type="PROSITE" id="PS50053"/>
    </source>
</evidence>
<dbReference type="InterPro" id="IPR040352">
    <property type="entry name" value="TMUB1/2"/>
</dbReference>
<evidence type="ECO:0000256" key="1">
    <source>
        <dbReference type="SAM" id="MobiDB-lite"/>
    </source>
</evidence>
<gene>
    <name evidence="4" type="ORF">ACAOBT_LOCUS23647</name>
</gene>
<dbReference type="EMBL" id="CAKOFQ010007281">
    <property type="protein sequence ID" value="CAH1997264.1"/>
    <property type="molecule type" value="Genomic_DNA"/>
</dbReference>
<evidence type="ECO:0000313" key="4">
    <source>
        <dbReference type="EMBL" id="CAH1997264.1"/>
    </source>
</evidence>
<feature type="region of interest" description="Disordered" evidence="1">
    <location>
        <begin position="279"/>
        <end position="302"/>
    </location>
</feature>
<reference evidence="4" key="1">
    <citation type="submission" date="2022-03" db="EMBL/GenBank/DDBJ databases">
        <authorList>
            <person name="Sayadi A."/>
        </authorList>
    </citation>
    <scope>NUCLEOTIDE SEQUENCE</scope>
</reference>
<dbReference type="Gene3D" id="3.10.20.90">
    <property type="entry name" value="Phosphatidylinositol 3-kinase Catalytic Subunit, Chain A, domain 1"/>
    <property type="match status" value="1"/>
</dbReference>
<dbReference type="GO" id="GO:0036503">
    <property type="term" value="P:ERAD pathway"/>
    <property type="evidence" value="ECO:0007669"/>
    <property type="project" value="InterPro"/>
</dbReference>
<feature type="transmembrane region" description="Helical" evidence="2">
    <location>
        <begin position="316"/>
        <end position="334"/>
    </location>
</feature>
<dbReference type="InterPro" id="IPR029071">
    <property type="entry name" value="Ubiquitin-like_domsf"/>
</dbReference>
<feature type="compositionally biased region" description="Low complexity" evidence="1">
    <location>
        <begin position="279"/>
        <end position="289"/>
    </location>
</feature>
<protein>
    <recommendedName>
        <fullName evidence="3">Ubiquitin-like domain-containing protein</fullName>
    </recommendedName>
</protein>
<dbReference type="PANTHER" id="PTHR14557:SF5">
    <property type="entry name" value="UBIQUITIN-LIKE DOMAIN-CONTAINING PROTEIN"/>
    <property type="match status" value="1"/>
</dbReference>
<keyword evidence="2" id="KW-0812">Transmembrane</keyword>
<organism evidence="4 5">
    <name type="scientific">Acanthoscelides obtectus</name>
    <name type="common">Bean weevil</name>
    <name type="synonym">Bruchus obtectus</name>
    <dbReference type="NCBI Taxonomy" id="200917"/>
    <lineage>
        <taxon>Eukaryota</taxon>
        <taxon>Metazoa</taxon>
        <taxon>Ecdysozoa</taxon>
        <taxon>Arthropoda</taxon>
        <taxon>Hexapoda</taxon>
        <taxon>Insecta</taxon>
        <taxon>Pterygota</taxon>
        <taxon>Neoptera</taxon>
        <taxon>Endopterygota</taxon>
        <taxon>Coleoptera</taxon>
        <taxon>Polyphaga</taxon>
        <taxon>Cucujiformia</taxon>
        <taxon>Chrysomeloidea</taxon>
        <taxon>Chrysomelidae</taxon>
        <taxon>Bruchinae</taxon>
        <taxon>Bruchini</taxon>
        <taxon>Acanthoscelides</taxon>
    </lineage>
</organism>
<feature type="domain" description="Ubiquitin-like" evidence="3">
    <location>
        <begin position="202"/>
        <end position="278"/>
    </location>
</feature>
<dbReference type="Pfam" id="PF00240">
    <property type="entry name" value="ubiquitin"/>
    <property type="match status" value="1"/>
</dbReference>
<dbReference type="PROSITE" id="PS50053">
    <property type="entry name" value="UBIQUITIN_2"/>
    <property type="match status" value="1"/>
</dbReference>
<dbReference type="AlphaFoldDB" id="A0A9P0LR10"/>
<feature type="region of interest" description="Disordered" evidence="1">
    <location>
        <begin position="58"/>
        <end position="113"/>
    </location>
</feature>
<dbReference type="CDD" id="cd17057">
    <property type="entry name" value="Ubl_TMUB1_like"/>
    <property type="match status" value="1"/>
</dbReference>
<feature type="compositionally biased region" description="Polar residues" evidence="1">
    <location>
        <begin position="59"/>
        <end position="86"/>
    </location>
</feature>
<keyword evidence="2" id="KW-0472">Membrane</keyword>
<feature type="compositionally biased region" description="Polar residues" evidence="1">
    <location>
        <begin position="181"/>
        <end position="197"/>
    </location>
</feature>
<evidence type="ECO:0000313" key="5">
    <source>
        <dbReference type="Proteomes" id="UP001152888"/>
    </source>
</evidence>
<dbReference type="OrthoDB" id="161999at2759"/>
<feature type="region of interest" description="Disordered" evidence="1">
    <location>
        <begin position="153"/>
        <end position="200"/>
    </location>
</feature>
<feature type="compositionally biased region" description="Acidic residues" evidence="1">
    <location>
        <begin position="101"/>
        <end position="113"/>
    </location>
</feature>